<dbReference type="EMBL" id="FOND01000016">
    <property type="protein sequence ID" value="SFF53488.1"/>
    <property type="molecule type" value="Genomic_DNA"/>
</dbReference>
<proteinExistence type="predicted"/>
<evidence type="ECO:0000313" key="2">
    <source>
        <dbReference type="Proteomes" id="UP000198589"/>
    </source>
</evidence>
<organism evidence="1 2">
    <name type="scientific">Blastococcus tunisiensis</name>
    <dbReference type="NCBI Taxonomy" id="1798228"/>
    <lineage>
        <taxon>Bacteria</taxon>
        <taxon>Bacillati</taxon>
        <taxon>Actinomycetota</taxon>
        <taxon>Actinomycetes</taxon>
        <taxon>Geodermatophilales</taxon>
        <taxon>Geodermatophilaceae</taxon>
        <taxon>Blastococcus</taxon>
    </lineage>
</organism>
<dbReference type="RefSeq" id="WP_092201917.1">
    <property type="nucleotide sequence ID" value="NZ_FOND01000016.1"/>
</dbReference>
<dbReference type="Proteomes" id="UP000198589">
    <property type="component" value="Unassembled WGS sequence"/>
</dbReference>
<reference evidence="2" key="1">
    <citation type="submission" date="2016-10" db="EMBL/GenBank/DDBJ databases">
        <authorList>
            <person name="Varghese N."/>
            <person name="Submissions S."/>
        </authorList>
    </citation>
    <scope>NUCLEOTIDE SEQUENCE [LARGE SCALE GENOMIC DNA]</scope>
    <source>
        <strain evidence="2">DSM 46838</strain>
    </source>
</reference>
<dbReference type="STRING" id="1798228.SAMN05216574_11634"/>
<dbReference type="AlphaFoldDB" id="A0A1I2JHC7"/>
<gene>
    <name evidence="1" type="ORF">SAMN05216574_11634</name>
</gene>
<dbReference type="Gene3D" id="3.40.630.30">
    <property type="match status" value="1"/>
</dbReference>
<accession>A0A1I2JHC7</accession>
<evidence type="ECO:0000313" key="1">
    <source>
        <dbReference type="EMBL" id="SFF53488.1"/>
    </source>
</evidence>
<protein>
    <submittedName>
        <fullName evidence="1">Uncharacterized protein</fullName>
    </submittedName>
</protein>
<sequence length="80" mass="8546">MADLPALPDGLTARPLAADDVADAAALLAAAEELDDTGEHWNADDLAEWWVNDLVDLRRDSLAVRTPSGRRTARSPAGPR</sequence>
<keyword evidence="2" id="KW-1185">Reference proteome</keyword>
<name>A0A1I2JHC7_9ACTN</name>